<comment type="caution">
    <text evidence="6">The sequence shown here is derived from an EMBL/GenBank/DDBJ whole genome shotgun (WGS) entry which is preliminary data.</text>
</comment>
<keyword evidence="7" id="KW-1185">Reference proteome</keyword>
<dbReference type="GO" id="GO:0050832">
    <property type="term" value="P:defense response to fungus"/>
    <property type="evidence" value="ECO:0007669"/>
    <property type="project" value="InterPro"/>
</dbReference>
<evidence type="ECO:0000256" key="3">
    <source>
        <dbReference type="PROSITE-ProRule" id="PRU00261"/>
    </source>
</evidence>
<dbReference type="CDD" id="cd22191">
    <property type="entry name" value="DPBB_RlpA_EXP_N-like"/>
    <property type="match status" value="1"/>
</dbReference>
<dbReference type="Pfam" id="PF00967">
    <property type="entry name" value="Barwin"/>
    <property type="match status" value="1"/>
</dbReference>
<dbReference type="PANTHER" id="PTHR31836">
    <property type="match status" value="1"/>
</dbReference>
<evidence type="ECO:0000313" key="6">
    <source>
        <dbReference type="EMBL" id="KAJ3262526.1"/>
    </source>
</evidence>
<comment type="caution">
    <text evidence="3">Lacks conserved residue(s) required for the propagation of feature annotation.</text>
</comment>
<dbReference type="EMBL" id="JADGKB010000001">
    <property type="protein sequence ID" value="KAJ3262526.1"/>
    <property type="molecule type" value="Genomic_DNA"/>
</dbReference>
<accession>A0AAD5Y776</accession>
<feature type="disulfide bond" evidence="3">
    <location>
        <begin position="148"/>
        <end position="160"/>
    </location>
</feature>
<feature type="signal peptide" evidence="4">
    <location>
        <begin position="1"/>
        <end position="19"/>
    </location>
</feature>
<gene>
    <name evidence="6" type="ORF">HK103_000055</name>
</gene>
<name>A0AAD5Y776_9FUNG</name>
<dbReference type="InterPro" id="IPR001153">
    <property type="entry name" value="Barwin_dom"/>
</dbReference>
<evidence type="ECO:0000313" key="7">
    <source>
        <dbReference type="Proteomes" id="UP001210925"/>
    </source>
</evidence>
<dbReference type="Gene3D" id="3.30.60.10">
    <property type="entry name" value="Endochitinase-like"/>
    <property type="match status" value="1"/>
</dbReference>
<evidence type="ECO:0000256" key="2">
    <source>
        <dbReference type="ARBA" id="ARBA00022729"/>
    </source>
</evidence>
<dbReference type="InterPro" id="IPR036908">
    <property type="entry name" value="RlpA-like_sf"/>
</dbReference>
<evidence type="ECO:0000256" key="4">
    <source>
        <dbReference type="SAM" id="SignalP"/>
    </source>
</evidence>
<dbReference type="AlphaFoldDB" id="A0AAD5Y776"/>
<dbReference type="InterPro" id="IPR018371">
    <property type="entry name" value="Chitin-binding_1_CS"/>
</dbReference>
<keyword evidence="1 3" id="KW-0147">Chitin-binding</keyword>
<evidence type="ECO:0000256" key="1">
    <source>
        <dbReference type="ARBA" id="ARBA00022669"/>
    </source>
</evidence>
<sequence length="396" mass="41120">MLFKYLILIQACLTFSGEATYYGPVPVPGQPSSAGPFGIGSCGLDPVNHNYFVAVGMDAYDSSKCGMCVKVNYNGVSSIGPFVDKLPTRPGLDLSFQMFAELTGSAHNAIQTGRILVTWEFVDCPLALGVVESTVPQISKSCTAAGGCSAGKCCSKYGYCGIGSDYCGVGSCISGACLSPDVPKIHTLSPDVPKVHTLSPDVPKIHTLSPDHTATAKIVHTPSPYQIATSTKLVPLPKPTVSPTPDPGCSTGKRMICSDNSFLICTSFKSFVKLACAAVPGKRVLDPNAAKNVVCTDKATKLNSHQINVAILSICGGIAGKIEKCQGNPASSTGISGDAKFEIKPVNAGATINVSKGRWEAGVFAARAICGDSPFTATFPLGTTNGDLQVALTKNQ</sequence>
<feature type="domain" description="Chitin-binding type-1" evidence="5">
    <location>
        <begin position="139"/>
        <end position="179"/>
    </location>
</feature>
<evidence type="ECO:0000259" key="5">
    <source>
        <dbReference type="PROSITE" id="PS50941"/>
    </source>
</evidence>
<dbReference type="InterPro" id="IPR036861">
    <property type="entry name" value="Endochitinase-like_sf"/>
</dbReference>
<dbReference type="PANTHER" id="PTHR31836:SF28">
    <property type="entry name" value="SRCR DOMAIN-CONTAINING PROTEIN-RELATED"/>
    <property type="match status" value="1"/>
</dbReference>
<dbReference type="InterPro" id="IPR001002">
    <property type="entry name" value="Chitin-bd_1"/>
</dbReference>
<dbReference type="GO" id="GO:0008061">
    <property type="term" value="F:chitin binding"/>
    <property type="evidence" value="ECO:0007669"/>
    <property type="project" value="UniProtKB-UniRule"/>
</dbReference>
<dbReference type="InterPro" id="IPR051477">
    <property type="entry name" value="Expansin_CellWall"/>
</dbReference>
<feature type="disulfide bond" evidence="3">
    <location>
        <begin position="153"/>
        <end position="167"/>
    </location>
</feature>
<proteinExistence type="predicted"/>
<dbReference type="PROSITE" id="PS00026">
    <property type="entry name" value="CHIT_BIND_I_1"/>
    <property type="match status" value="1"/>
</dbReference>
<dbReference type="GO" id="GO:0042742">
    <property type="term" value="P:defense response to bacterium"/>
    <property type="evidence" value="ECO:0007669"/>
    <property type="project" value="InterPro"/>
</dbReference>
<dbReference type="SUPFAM" id="SSF57016">
    <property type="entry name" value="Plant lectins/antimicrobial peptides"/>
    <property type="match status" value="1"/>
</dbReference>
<keyword evidence="3" id="KW-1015">Disulfide bond</keyword>
<dbReference type="Gene3D" id="2.40.40.10">
    <property type="entry name" value="RlpA-like domain"/>
    <property type="match status" value="1"/>
</dbReference>
<keyword evidence="2 4" id="KW-0732">Signal</keyword>
<organism evidence="6 7">
    <name type="scientific">Boothiomyces macroporosus</name>
    <dbReference type="NCBI Taxonomy" id="261099"/>
    <lineage>
        <taxon>Eukaryota</taxon>
        <taxon>Fungi</taxon>
        <taxon>Fungi incertae sedis</taxon>
        <taxon>Chytridiomycota</taxon>
        <taxon>Chytridiomycota incertae sedis</taxon>
        <taxon>Chytridiomycetes</taxon>
        <taxon>Rhizophydiales</taxon>
        <taxon>Terramycetaceae</taxon>
        <taxon>Boothiomyces</taxon>
    </lineage>
</organism>
<dbReference type="CDD" id="cd00035">
    <property type="entry name" value="ChtBD1"/>
    <property type="match status" value="1"/>
</dbReference>
<dbReference type="Proteomes" id="UP001210925">
    <property type="component" value="Unassembled WGS sequence"/>
</dbReference>
<reference evidence="6" key="1">
    <citation type="submission" date="2020-05" db="EMBL/GenBank/DDBJ databases">
        <title>Phylogenomic resolution of chytrid fungi.</title>
        <authorList>
            <person name="Stajich J.E."/>
            <person name="Amses K."/>
            <person name="Simmons R."/>
            <person name="Seto K."/>
            <person name="Myers J."/>
            <person name="Bonds A."/>
            <person name="Quandt C.A."/>
            <person name="Barry K."/>
            <person name="Liu P."/>
            <person name="Grigoriev I."/>
            <person name="Longcore J.E."/>
            <person name="James T.Y."/>
        </authorList>
    </citation>
    <scope>NUCLEOTIDE SEQUENCE</scope>
    <source>
        <strain evidence="6">PLAUS21</strain>
    </source>
</reference>
<dbReference type="SUPFAM" id="SSF50685">
    <property type="entry name" value="Barwin-like endoglucanases"/>
    <property type="match status" value="1"/>
</dbReference>
<protein>
    <recommendedName>
        <fullName evidence="5">Chitin-binding type-1 domain-containing protein</fullName>
    </recommendedName>
</protein>
<feature type="chain" id="PRO_5042219636" description="Chitin-binding type-1 domain-containing protein" evidence="4">
    <location>
        <begin position="20"/>
        <end position="396"/>
    </location>
</feature>
<dbReference type="PROSITE" id="PS50941">
    <property type="entry name" value="CHIT_BIND_I_2"/>
    <property type="match status" value="1"/>
</dbReference>